<comment type="cofactor">
    <cofactor evidence="1 5">
        <name>pyridoxal 5'-phosphate</name>
        <dbReference type="ChEBI" id="CHEBI:597326"/>
    </cofactor>
</comment>
<dbReference type="Proteomes" id="UP000284763">
    <property type="component" value="Unassembled WGS sequence"/>
</dbReference>
<dbReference type="HAMAP" id="MF_01675">
    <property type="entry name" value="Sep_Cys_tRNA_synth"/>
    <property type="match status" value="1"/>
</dbReference>
<reference evidence="6 7" key="1">
    <citation type="submission" date="2018-08" db="EMBL/GenBank/DDBJ databases">
        <title>The metabolism and importance of syntrophic acetate oxidation coupled to methane or sulfide production in haloalkaline environments.</title>
        <authorList>
            <person name="Timmers P.H.A."/>
            <person name="Vavourakis C.D."/>
            <person name="Sorokin D.Y."/>
            <person name="Sinninghe Damste J.S."/>
            <person name="Muyzer G."/>
            <person name="Stams A.J.M."/>
            <person name="Plugge C.M."/>
        </authorList>
    </citation>
    <scope>NUCLEOTIDE SEQUENCE [LARGE SCALE GENOMIC DNA]</scope>
    <source>
        <strain evidence="6">MSAO_Arc3</strain>
    </source>
</reference>
<evidence type="ECO:0000256" key="3">
    <source>
        <dbReference type="ARBA" id="ARBA00022898"/>
    </source>
</evidence>
<feature type="modified residue" description="N6-(pyridoxal phosphate)lysine" evidence="5">
    <location>
        <position position="222"/>
    </location>
</feature>
<evidence type="ECO:0000313" key="6">
    <source>
        <dbReference type="EMBL" id="RQD87874.1"/>
    </source>
</evidence>
<gene>
    <name evidence="6" type="primary">pscS</name>
    <name evidence="6" type="ORF">D5R95_03300</name>
</gene>
<comment type="similarity">
    <text evidence="5">Belongs to the SepCysS family.</text>
</comment>
<keyword evidence="2 5" id="KW-0808">Transferase</keyword>
<evidence type="ECO:0000256" key="2">
    <source>
        <dbReference type="ARBA" id="ARBA00022679"/>
    </source>
</evidence>
<comment type="catalytic activity">
    <reaction evidence="5">
        <text>O-phospho-L-seryl-tRNA(Cys) + hydrogen sulfide + H(+) = L-cysteinyl-tRNA(Cys) + phosphate</text>
        <dbReference type="Rhea" id="RHEA:25686"/>
        <dbReference type="Rhea" id="RHEA-COMP:9679"/>
        <dbReference type="Rhea" id="RHEA-COMP:9719"/>
        <dbReference type="ChEBI" id="CHEBI:15378"/>
        <dbReference type="ChEBI" id="CHEBI:29919"/>
        <dbReference type="ChEBI" id="CHEBI:43474"/>
        <dbReference type="ChEBI" id="CHEBI:78517"/>
        <dbReference type="ChEBI" id="CHEBI:78551"/>
        <dbReference type="EC" id="2.5.1.73"/>
    </reaction>
</comment>
<dbReference type="SUPFAM" id="SSF53383">
    <property type="entry name" value="PLP-dependent transferases"/>
    <property type="match status" value="1"/>
</dbReference>
<dbReference type="Gene3D" id="3.90.1150.10">
    <property type="entry name" value="Aspartate Aminotransferase, domain 1"/>
    <property type="match status" value="1"/>
</dbReference>
<dbReference type="InterPro" id="IPR015422">
    <property type="entry name" value="PyrdxlP-dep_Trfase_small"/>
</dbReference>
<protein>
    <recommendedName>
        <fullName evidence="5">O-phospho-L-seryl-tRNA:Cys-tRNA synthase</fullName>
        <ecNumber evidence="5">2.5.1.73</ecNumber>
    </recommendedName>
    <alternativeName>
        <fullName evidence="5">Sep-tRNA:Cys-tRNA synthase</fullName>
        <shortName evidence="5">SepCysS</shortName>
    </alternativeName>
</protein>
<dbReference type="EMBL" id="QZAB01000221">
    <property type="protein sequence ID" value="RQD87874.1"/>
    <property type="molecule type" value="Genomic_DNA"/>
</dbReference>
<dbReference type="GO" id="GO:0006412">
    <property type="term" value="P:translation"/>
    <property type="evidence" value="ECO:0007669"/>
    <property type="project" value="UniProtKB-KW"/>
</dbReference>
<dbReference type="InterPro" id="IPR015424">
    <property type="entry name" value="PyrdxlP-dep_Trfase"/>
</dbReference>
<evidence type="ECO:0000313" key="7">
    <source>
        <dbReference type="Proteomes" id="UP000284763"/>
    </source>
</evidence>
<dbReference type="Pfam" id="PF05889">
    <property type="entry name" value="SepSecS"/>
    <property type="match status" value="1"/>
</dbReference>
<evidence type="ECO:0000256" key="4">
    <source>
        <dbReference type="ARBA" id="ARBA00022917"/>
    </source>
</evidence>
<feature type="binding site" evidence="5">
    <location>
        <position position="196"/>
    </location>
    <ligand>
        <name>pyridoxal 5'-phosphate</name>
        <dbReference type="ChEBI" id="CHEBI:597326"/>
    </ligand>
</feature>
<accession>A0A424Z151</accession>
<dbReference type="Gene3D" id="3.40.640.10">
    <property type="entry name" value="Type I PLP-dependent aspartate aminotransferase-like (Major domain)"/>
    <property type="match status" value="1"/>
</dbReference>
<dbReference type="InterPro" id="IPR008829">
    <property type="entry name" value="SepSecS/SepCysS"/>
</dbReference>
<dbReference type="GO" id="GO:0043766">
    <property type="term" value="F:Sep-tRNA:Cys-tRNA synthase activity"/>
    <property type="evidence" value="ECO:0007669"/>
    <property type="project" value="UniProtKB-UniRule"/>
</dbReference>
<evidence type="ECO:0000256" key="1">
    <source>
        <dbReference type="ARBA" id="ARBA00001933"/>
    </source>
</evidence>
<dbReference type="RefSeq" id="WP_259133798.1">
    <property type="nucleotide sequence ID" value="NZ_JANUCS010000003.1"/>
</dbReference>
<dbReference type="NCBIfam" id="NF006810">
    <property type="entry name" value="PRK09331.1"/>
    <property type="match status" value="1"/>
</dbReference>
<name>A0A424Z151_9EURY</name>
<comment type="function">
    <text evidence="5">Converts O-phospho-L-seryl-tRNA(Cys) (Sep-tRNA(Cys)) to L-cysteinyl-tRNA(Cys) (Cys-tRNA(Cys)).</text>
</comment>
<dbReference type="NCBIfam" id="TIGR02539">
    <property type="entry name" value="SepCysS"/>
    <property type="match status" value="1"/>
</dbReference>
<evidence type="ECO:0000256" key="5">
    <source>
        <dbReference type="HAMAP-Rule" id="MF_01675"/>
    </source>
</evidence>
<comment type="subunit">
    <text evidence="5">Homodimer. Interacts with SepRS.</text>
</comment>
<dbReference type="EC" id="2.5.1.73" evidence="5"/>
<organism evidence="6 7">
    <name type="scientific">Methanosalsum natronophilum</name>
    <dbReference type="NCBI Taxonomy" id="768733"/>
    <lineage>
        <taxon>Archaea</taxon>
        <taxon>Methanobacteriati</taxon>
        <taxon>Methanobacteriota</taxon>
        <taxon>Stenosarchaea group</taxon>
        <taxon>Methanomicrobia</taxon>
        <taxon>Methanosarcinales</taxon>
        <taxon>Methanosarcinaceae</taxon>
        <taxon>Methanosalsum</taxon>
    </lineage>
</organism>
<dbReference type="InterPro" id="IPR015421">
    <property type="entry name" value="PyrdxlP-dep_Trfase_major"/>
</dbReference>
<dbReference type="PANTHER" id="PTHR43586:SF3">
    <property type="entry name" value="O-PHOSPHO-L-SERYL-TRNA:CYS-TRNA SYNTHASE"/>
    <property type="match status" value="1"/>
</dbReference>
<comment type="caution">
    <text evidence="6">The sequence shown here is derived from an EMBL/GenBank/DDBJ whole genome shotgun (WGS) entry which is preliminary data.</text>
</comment>
<keyword evidence="4 5" id="KW-0648">Protein biosynthesis</keyword>
<sequence length="384" mass="42907">MELTNNTLQKFKHIKRETSDFVNIDPLQTAGILTPEAREAIHEWADGYSVCDFCTSTVDLIKKPPIKDFVHKALPSFLGIDEVRVTTGAREAKFAIMNSFRTENATILIDELAHYSTIVAAQRANFNIVKVPSSGYPKYKIDPEDYAKSIENIISDTKKPPTLALLTYPDGNYGNLQDAESIAKKCQEYDVPLILNCAYSVGRMPVNAKEIGADFIVASGHKSMASSGPIGLLGTSDQYSDIIFRKSPTNKNKEVEMLGCTARGTTIMTMMASFPTVVERVNNWGQEVNNARWFSLKLEDIGLKQVGDNPHNHDLLFFEAPILYDISQKAKGGRYFLYKELKSRSIHGVKPGLTKNFKLSTYGLDKEKLSYVADSFKEIIEKHT</sequence>
<dbReference type="PANTHER" id="PTHR43586">
    <property type="entry name" value="CYSTEINE DESULFURASE"/>
    <property type="match status" value="1"/>
</dbReference>
<proteinExistence type="inferred from homology"/>
<dbReference type="AlphaFoldDB" id="A0A424Z151"/>
<feature type="binding site" evidence="5">
    <location>
        <begin position="89"/>
        <end position="90"/>
    </location>
    <ligand>
        <name>pyridoxal 5'-phosphate</name>
        <dbReference type="ChEBI" id="CHEBI:597326"/>
    </ligand>
</feature>
<dbReference type="InterPro" id="IPR013375">
    <property type="entry name" value="Sep_Cys-tRNA_synth_arc"/>
</dbReference>
<keyword evidence="3 5" id="KW-0663">Pyridoxal phosphate</keyword>
<feature type="binding site" evidence="5">
    <location>
        <begin position="219"/>
        <end position="221"/>
    </location>
    <ligand>
        <name>pyridoxal 5'-phosphate</name>
        <dbReference type="ChEBI" id="CHEBI:597326"/>
    </ligand>
</feature>